<feature type="transmembrane region" description="Helical" evidence="6">
    <location>
        <begin position="166"/>
        <end position="188"/>
    </location>
</feature>
<dbReference type="InterPro" id="IPR004710">
    <property type="entry name" value="Bilac:Na_transpt"/>
</dbReference>
<keyword evidence="2 6" id="KW-0812">Transmembrane</keyword>
<feature type="transmembrane region" description="Helical" evidence="6">
    <location>
        <begin position="131"/>
        <end position="154"/>
    </location>
</feature>
<keyword evidence="8" id="KW-1185">Reference proteome</keyword>
<dbReference type="RefSeq" id="WP_074841342.1">
    <property type="nucleotide sequence ID" value="NZ_CP047056.1"/>
</dbReference>
<feature type="transmembrane region" description="Helical" evidence="6">
    <location>
        <begin position="222"/>
        <end position="243"/>
    </location>
</feature>
<gene>
    <name evidence="7" type="ORF">SAMN04487865_10538</name>
</gene>
<dbReference type="PANTHER" id="PTHR10361:SF28">
    <property type="entry name" value="P3 PROTEIN-RELATED"/>
    <property type="match status" value="1"/>
</dbReference>
<organism evidence="7 8">
    <name type="scientific">Succinivibrio dextrinosolvens</name>
    <dbReference type="NCBI Taxonomy" id="83771"/>
    <lineage>
        <taxon>Bacteria</taxon>
        <taxon>Pseudomonadati</taxon>
        <taxon>Pseudomonadota</taxon>
        <taxon>Gammaproteobacteria</taxon>
        <taxon>Aeromonadales</taxon>
        <taxon>Succinivibrionaceae</taxon>
        <taxon>Succinivibrio</taxon>
    </lineage>
</organism>
<reference evidence="7 8" key="1">
    <citation type="submission" date="2016-10" db="EMBL/GenBank/DDBJ databases">
        <authorList>
            <person name="Varghese N."/>
            <person name="Submissions S."/>
        </authorList>
    </citation>
    <scope>NUCLEOTIDE SEQUENCE [LARGE SCALE GENOMIC DNA]</scope>
    <source>
        <strain evidence="7 8">22B</strain>
    </source>
</reference>
<dbReference type="EMBL" id="FOSF01000053">
    <property type="protein sequence ID" value="SFK31303.1"/>
    <property type="molecule type" value="Genomic_DNA"/>
</dbReference>
<protein>
    <submittedName>
        <fullName evidence="7">Bile acid:Na+ symporter, BASS family</fullName>
    </submittedName>
</protein>
<keyword evidence="4 6" id="KW-0472">Membrane</keyword>
<feature type="region of interest" description="Disordered" evidence="5">
    <location>
        <begin position="319"/>
        <end position="339"/>
    </location>
</feature>
<dbReference type="InterPro" id="IPR038770">
    <property type="entry name" value="Na+/solute_symporter_sf"/>
</dbReference>
<dbReference type="Pfam" id="PF01758">
    <property type="entry name" value="SBF"/>
    <property type="match status" value="1"/>
</dbReference>
<evidence type="ECO:0000256" key="2">
    <source>
        <dbReference type="ARBA" id="ARBA00022692"/>
    </source>
</evidence>
<dbReference type="GO" id="GO:0016020">
    <property type="term" value="C:membrane"/>
    <property type="evidence" value="ECO:0007669"/>
    <property type="project" value="UniProtKB-SubCell"/>
</dbReference>
<feature type="transmembrane region" description="Helical" evidence="6">
    <location>
        <begin position="12"/>
        <end position="34"/>
    </location>
</feature>
<evidence type="ECO:0000256" key="6">
    <source>
        <dbReference type="SAM" id="Phobius"/>
    </source>
</evidence>
<evidence type="ECO:0000313" key="7">
    <source>
        <dbReference type="EMBL" id="SFK31303.1"/>
    </source>
</evidence>
<feature type="transmembrane region" description="Helical" evidence="6">
    <location>
        <begin position="40"/>
        <end position="60"/>
    </location>
</feature>
<name>A0A662ZBC9_9GAMM</name>
<evidence type="ECO:0000256" key="3">
    <source>
        <dbReference type="ARBA" id="ARBA00022989"/>
    </source>
</evidence>
<evidence type="ECO:0000256" key="1">
    <source>
        <dbReference type="ARBA" id="ARBA00004141"/>
    </source>
</evidence>
<dbReference type="OrthoDB" id="9806785at2"/>
<dbReference type="InterPro" id="IPR002657">
    <property type="entry name" value="BilAc:Na_symport/Acr3"/>
</dbReference>
<proteinExistence type="predicted"/>
<sequence>MSKLISYLGHLSSFFSKTFAFWVIFFAVIAYLNPEFFKPIAAYISILLGVVMFGMGLTLSPHDFSEVLKRPVQVLVGIAGQFIIMPTLAFALVLVLNLPPEIASGVMLVGCCPGGTASNVMSFIGKGDVPLSVTITACTTLLAPVVTPTLFYFFASQWINIDPYSMFISIIQIVILPIVAGVFLNFMFRKTVSQVVVCLPMVSVFAIISIVAAVVASSAEKLATTGLLIFAVVVLHNCLGYMFGYSMAKLLKMGLPQKKTMAIEIGMQNSGLSVALANKLAMTGAVDPIAAVPGAIFSVWHNISGTIIATIFANMSEKNEEGNESAEDEDKQELRHSLS</sequence>
<feature type="transmembrane region" description="Helical" evidence="6">
    <location>
        <begin position="195"/>
        <end position="216"/>
    </location>
</feature>
<feature type="transmembrane region" description="Helical" evidence="6">
    <location>
        <begin position="72"/>
        <end position="96"/>
    </location>
</feature>
<keyword evidence="3 6" id="KW-1133">Transmembrane helix</keyword>
<feature type="transmembrane region" description="Helical" evidence="6">
    <location>
        <begin position="102"/>
        <end position="124"/>
    </location>
</feature>
<evidence type="ECO:0000313" key="8">
    <source>
        <dbReference type="Proteomes" id="UP000243374"/>
    </source>
</evidence>
<evidence type="ECO:0000256" key="4">
    <source>
        <dbReference type="ARBA" id="ARBA00023136"/>
    </source>
</evidence>
<evidence type="ECO:0000256" key="5">
    <source>
        <dbReference type="SAM" id="MobiDB-lite"/>
    </source>
</evidence>
<feature type="compositionally biased region" description="Acidic residues" evidence="5">
    <location>
        <begin position="322"/>
        <end position="331"/>
    </location>
</feature>
<dbReference type="Proteomes" id="UP000243374">
    <property type="component" value="Unassembled WGS sequence"/>
</dbReference>
<accession>A0A662ZBC9</accession>
<dbReference type="AlphaFoldDB" id="A0A662ZBC9"/>
<dbReference type="PANTHER" id="PTHR10361">
    <property type="entry name" value="SODIUM-BILE ACID COTRANSPORTER"/>
    <property type="match status" value="1"/>
</dbReference>
<dbReference type="Gene3D" id="1.20.1530.20">
    <property type="match status" value="1"/>
</dbReference>
<comment type="subcellular location">
    <subcellularLocation>
        <location evidence="1">Membrane</location>
        <topology evidence="1">Multi-pass membrane protein</topology>
    </subcellularLocation>
</comment>